<dbReference type="Gene3D" id="1.10.287.700">
    <property type="entry name" value="Helix hairpin bin"/>
    <property type="match status" value="1"/>
</dbReference>
<dbReference type="EMBL" id="BCNV01000001">
    <property type="protein sequence ID" value="GAS80061.1"/>
    <property type="molecule type" value="Genomic_DNA"/>
</dbReference>
<protein>
    <submittedName>
        <fullName evidence="1">Cell wall binding repeat family protein</fullName>
    </submittedName>
</protein>
<comment type="caution">
    <text evidence="1">The sequence shown here is derived from an EMBL/GenBank/DDBJ whole genome shotgun (WGS) entry which is preliminary data.</text>
</comment>
<dbReference type="AlphaFoldDB" id="A0A100VHS9"/>
<evidence type="ECO:0000313" key="1">
    <source>
        <dbReference type="EMBL" id="GAS80061.1"/>
    </source>
</evidence>
<organism evidence="1 2">
    <name type="scientific">Paenibacillus amylolyticus</name>
    <dbReference type="NCBI Taxonomy" id="1451"/>
    <lineage>
        <taxon>Bacteria</taxon>
        <taxon>Bacillati</taxon>
        <taxon>Bacillota</taxon>
        <taxon>Bacilli</taxon>
        <taxon>Bacillales</taxon>
        <taxon>Paenibacillaceae</taxon>
        <taxon>Paenibacillus</taxon>
    </lineage>
</organism>
<accession>A0A100VHS9</accession>
<dbReference type="Proteomes" id="UP000069697">
    <property type="component" value="Unassembled WGS sequence"/>
</dbReference>
<proteinExistence type="predicted"/>
<reference evidence="1 2" key="1">
    <citation type="journal article" date="2016" name="Genome Announc.">
        <title>Draft Genome Sequence of Paenibacillus amylolyticus Heshi-A3, Isolated from Fermented Rice Bran in a Japanese Fermented Seafood Dish.</title>
        <authorList>
            <person name="Akuzawa S."/>
            <person name="Nagaoka J."/>
            <person name="Kanekatsu M."/>
            <person name="Kubota E."/>
            <person name="Ohtake R."/>
            <person name="Suzuki T."/>
            <person name="Kanesaki Y."/>
        </authorList>
    </citation>
    <scope>NUCLEOTIDE SEQUENCE [LARGE SCALE GENOMIC DNA]</scope>
    <source>
        <strain evidence="1 2">Heshi-A3</strain>
    </source>
</reference>
<reference evidence="2" key="2">
    <citation type="submission" date="2016-01" db="EMBL/GenBank/DDBJ databases">
        <title>Draft Genome Sequence of Paenibacillus amylolyticus Heshi-A3 that Was Isolated from Fermented Rice Bran with Aging Salted Mackerel, Which Was Named Heshiko as Traditional Fermented Seafood in Japan.</title>
        <authorList>
            <person name="Akuzawa S."/>
            <person name="Nakagawa J."/>
            <person name="Kanekatsu T."/>
            <person name="Kubota E."/>
            <person name="Ohtake R."/>
            <person name="Suzuki T."/>
            <person name="Kanesaki Y."/>
        </authorList>
    </citation>
    <scope>NUCLEOTIDE SEQUENCE [LARGE SCALE GENOMIC DNA]</scope>
    <source>
        <strain evidence="2">Heshi-A3</strain>
    </source>
</reference>
<name>A0A100VHS9_PAEAM</name>
<sequence length="610" mass="66901">MFENIVSDGIKSFSRLRNYMGKTNKKKSFNSPAISTIHKIVSRNAMFKPKINFSENKNSKFLKKNKNFNKLLKGTGSLIKAVANQKSYHTGPHFNSVEKKKDASVGDKLNFLWNKSASGVKSATGWTKDKANFLWNKSVSGVKNAIGWTGDKANFLWNKSASGVKSAIGWTGDKANFLWNKSVSGVKSAIGWTGDKANFLWNKSVSGVKNAIGWTGDKANFLWNKSVSGVKGATGWTKDKANFLWNKSASGVKSATGWTGDKANFLWNKSVSGVKSAIGWTGDKANFLWNKSVSGVKGATGWTKDKANFLWNKSASGVKSATGWTKDKANFLWNKSVSGVKGAIGWTGDKANFLWDKSESAWNQLTEWYKDIDFKKKFNNFFKVTSILNYIKDFGEKSIEFGKKKGWGIHPKIENMWSSPFVKKIRMFGKRAFPFLDIGSSINDVVQAPTPDEKIIAFSKALLGKLGSIGGAAAGTFFGSLLPAQPATVPAFAYLGSLGGEWGGKIIGGLAGQGLTKVWPKTWWPYKKEKTSKINPTKNLNLNKGKTQNLVGSINKTSPSQRINVTLPTGAIQISNGSNKVDYNGMVAQISAHFVKELRKAMENRKTIMA</sequence>
<gene>
    <name evidence="1" type="ORF">PAHA3_0125</name>
</gene>
<evidence type="ECO:0000313" key="2">
    <source>
        <dbReference type="Proteomes" id="UP000069697"/>
    </source>
</evidence>